<comment type="subcellular location">
    <subcellularLocation>
        <location evidence="2">Chromosome</location>
        <location evidence="2">Centromere</location>
    </subcellularLocation>
    <subcellularLocation>
        <location evidence="1">Nucleus</location>
    </subcellularLocation>
</comment>
<dbReference type="Gene3D" id="6.10.250.1900">
    <property type="match status" value="1"/>
</dbReference>
<feature type="region of interest" description="Disordered" evidence="10">
    <location>
        <begin position="1"/>
        <end position="40"/>
    </location>
</feature>
<evidence type="ECO:0000256" key="10">
    <source>
        <dbReference type="SAM" id="MobiDB-lite"/>
    </source>
</evidence>
<feature type="region of interest" description="Disordered" evidence="10">
    <location>
        <begin position="60"/>
        <end position="101"/>
    </location>
</feature>
<evidence type="ECO:0000256" key="2">
    <source>
        <dbReference type="ARBA" id="ARBA00004584"/>
    </source>
</evidence>
<feature type="compositionally biased region" description="Polar residues" evidence="10">
    <location>
        <begin position="167"/>
        <end position="182"/>
    </location>
</feature>
<dbReference type="GO" id="GO:0005634">
    <property type="term" value="C:nucleus"/>
    <property type="evidence" value="ECO:0007669"/>
    <property type="project" value="UniProtKB-SubCell"/>
</dbReference>
<evidence type="ECO:0000259" key="11">
    <source>
        <dbReference type="Pfam" id="PF10444"/>
    </source>
</evidence>
<dbReference type="GO" id="GO:0000775">
    <property type="term" value="C:chromosome, centromeric region"/>
    <property type="evidence" value="ECO:0007669"/>
    <property type="project" value="UniProtKB-SubCell"/>
</dbReference>
<sequence>MAPSGRRRVGHSLRRSRRRSAANGRVSTRSTAGAGPLQAIGENTVVDLSADDGLDAVATSSRFGLPSTTLASPSPKKLSKKRKKKRPRESTALQSEKKRKQHLERLLDELDTQVQEQCDQLISDAERRAQDLEMELKVQLVYLPEAVRRMPWKTFAEDYGGDLQNVIQSLSQPSPPRAQSSVSRHDIVAATPCSVDDPQESKYRYESASDESDHDTQNRRLSAFTTPMYRRRAGEVPKTVLRAAHKGETFYSVRGSPIIPDSVAKAKAPTTPLVASFETDLESTSNCLRLDNERVVDLSRPEQLSAKSRGEATSKLKDLQAKVAQLLQQLNPCSR</sequence>
<dbReference type="PANTHER" id="PTHR16040">
    <property type="entry name" value="AUSTRALIN, ISOFORM A-RELATED"/>
    <property type="match status" value="1"/>
</dbReference>
<evidence type="ECO:0000256" key="7">
    <source>
        <dbReference type="ARBA" id="ARBA00023242"/>
    </source>
</evidence>
<name>A0A833SJI7_PHYIN</name>
<keyword evidence="14" id="KW-1185">Reference proteome</keyword>
<dbReference type="Proteomes" id="UP000602510">
    <property type="component" value="Unassembled WGS sequence"/>
</dbReference>
<dbReference type="Pfam" id="PF10512">
    <property type="entry name" value="Borealin"/>
    <property type="match status" value="1"/>
</dbReference>
<comment type="similarity">
    <text evidence="3">Belongs to the borealin family.</text>
</comment>
<keyword evidence="5 13" id="KW-0132">Cell division</keyword>
<accession>A0A833SJI7</accession>
<organism evidence="13 14">
    <name type="scientific">Phytophthora infestans</name>
    <name type="common">Potato late blight agent</name>
    <name type="synonym">Botrytis infestans</name>
    <dbReference type="NCBI Taxonomy" id="4787"/>
    <lineage>
        <taxon>Eukaryota</taxon>
        <taxon>Sar</taxon>
        <taxon>Stramenopiles</taxon>
        <taxon>Oomycota</taxon>
        <taxon>Peronosporomycetes</taxon>
        <taxon>Peronosporales</taxon>
        <taxon>Peronosporaceae</taxon>
        <taxon>Phytophthora</taxon>
    </lineage>
</organism>
<proteinExistence type="inferred from homology"/>
<dbReference type="EMBL" id="WSZM01000366">
    <property type="protein sequence ID" value="KAF4034463.1"/>
    <property type="molecule type" value="Genomic_DNA"/>
</dbReference>
<feature type="compositionally biased region" description="Basic residues" evidence="10">
    <location>
        <begin position="1"/>
        <end position="20"/>
    </location>
</feature>
<keyword evidence="4" id="KW-0158">Chromosome</keyword>
<evidence type="ECO:0000256" key="8">
    <source>
        <dbReference type="ARBA" id="ARBA00023306"/>
    </source>
</evidence>
<protein>
    <submittedName>
        <fullName evidence="13">Cell division cycle-associated protein 8</fullName>
    </submittedName>
</protein>
<evidence type="ECO:0000256" key="6">
    <source>
        <dbReference type="ARBA" id="ARBA00022776"/>
    </source>
</evidence>
<evidence type="ECO:0000256" key="4">
    <source>
        <dbReference type="ARBA" id="ARBA00022454"/>
    </source>
</evidence>
<dbReference type="GO" id="GO:0051301">
    <property type="term" value="P:cell division"/>
    <property type="evidence" value="ECO:0007669"/>
    <property type="project" value="UniProtKB-KW"/>
</dbReference>
<comment type="caution">
    <text evidence="13">The sequence shown here is derived from an EMBL/GenBank/DDBJ whole genome shotgun (WGS) entry which is preliminary data.</text>
</comment>
<evidence type="ECO:0000259" key="12">
    <source>
        <dbReference type="Pfam" id="PF10512"/>
    </source>
</evidence>
<dbReference type="PANTHER" id="PTHR16040:SF7">
    <property type="entry name" value="AUSTRALIN, ISOFORM A-RELATED"/>
    <property type="match status" value="1"/>
</dbReference>
<dbReference type="Pfam" id="PF10444">
    <property type="entry name" value="Nbl1_Borealin_N"/>
    <property type="match status" value="1"/>
</dbReference>
<keyword evidence="9" id="KW-0137">Centromere</keyword>
<evidence type="ECO:0000256" key="3">
    <source>
        <dbReference type="ARBA" id="ARBA00009914"/>
    </source>
</evidence>
<feature type="compositionally biased region" description="Polar residues" evidence="10">
    <location>
        <begin position="60"/>
        <end position="71"/>
    </location>
</feature>
<gene>
    <name evidence="13" type="ORF">GN244_ATG13561</name>
</gene>
<keyword evidence="6" id="KW-0498">Mitosis</keyword>
<evidence type="ECO:0000313" key="13">
    <source>
        <dbReference type="EMBL" id="KAF4034463.1"/>
    </source>
</evidence>
<dbReference type="InterPro" id="IPR018851">
    <property type="entry name" value="Borealin_N"/>
</dbReference>
<feature type="region of interest" description="Disordered" evidence="10">
    <location>
        <begin position="167"/>
        <end position="220"/>
    </location>
</feature>
<keyword evidence="7" id="KW-0539">Nucleus</keyword>
<evidence type="ECO:0000256" key="5">
    <source>
        <dbReference type="ARBA" id="ARBA00022618"/>
    </source>
</evidence>
<reference evidence="13" key="1">
    <citation type="submission" date="2020-04" db="EMBL/GenBank/DDBJ databases">
        <title>Hybrid Assembly of Korean Phytophthora infestans isolates.</title>
        <authorList>
            <person name="Prokchorchik M."/>
            <person name="Lee Y."/>
            <person name="Seo J."/>
            <person name="Cho J.-H."/>
            <person name="Park Y.-E."/>
            <person name="Jang D.-C."/>
            <person name="Im J.-S."/>
            <person name="Choi J.-G."/>
            <person name="Park H.-J."/>
            <person name="Lee G.-B."/>
            <person name="Lee Y.-G."/>
            <person name="Hong S.-Y."/>
            <person name="Cho K."/>
            <person name="Sohn K.H."/>
        </authorList>
    </citation>
    <scope>NUCLEOTIDE SEQUENCE</scope>
    <source>
        <strain evidence="13">KR_1_A1</strain>
    </source>
</reference>
<evidence type="ECO:0000256" key="9">
    <source>
        <dbReference type="ARBA" id="ARBA00023328"/>
    </source>
</evidence>
<feature type="domain" description="Borealin N-terminal" evidence="11">
    <location>
        <begin position="103"/>
        <end position="157"/>
    </location>
</feature>
<dbReference type="InterPro" id="IPR018867">
    <property type="entry name" value="Cell_div_borealin"/>
</dbReference>
<keyword evidence="8" id="KW-0131">Cell cycle</keyword>
<evidence type="ECO:0000313" key="14">
    <source>
        <dbReference type="Proteomes" id="UP000602510"/>
    </source>
</evidence>
<evidence type="ECO:0000256" key="1">
    <source>
        <dbReference type="ARBA" id="ARBA00004123"/>
    </source>
</evidence>
<feature type="domain" description="Borealin C-terminal" evidence="12">
    <location>
        <begin position="217"/>
        <end position="265"/>
    </location>
</feature>
<dbReference type="InterPro" id="IPR046466">
    <property type="entry name" value="Borealin_C"/>
</dbReference>
<feature type="compositionally biased region" description="Basic residues" evidence="10">
    <location>
        <begin position="77"/>
        <end position="87"/>
    </location>
</feature>
<dbReference type="AlphaFoldDB" id="A0A833SJI7"/>